<dbReference type="Gene3D" id="3.30.2160.10">
    <property type="entry name" value="Hect, E3 ligase catalytic domain"/>
    <property type="match status" value="1"/>
</dbReference>
<dbReference type="InterPro" id="IPR000569">
    <property type="entry name" value="HECT_dom"/>
</dbReference>
<dbReference type="Gene3D" id="3.90.1750.10">
    <property type="entry name" value="Hect, E3 ligase catalytic domains"/>
    <property type="match status" value="1"/>
</dbReference>
<dbReference type="InterPro" id="IPR044736">
    <property type="entry name" value="Gid1/RanBPM/SPLA_SPRY"/>
</dbReference>
<evidence type="ECO:0000256" key="5">
    <source>
        <dbReference type="PROSITE-ProRule" id="PRU00235"/>
    </source>
</evidence>
<feature type="active site" description="Glycyl thioester intermediate" evidence="4">
    <location>
        <position position="6719"/>
    </location>
</feature>
<dbReference type="InterPro" id="IPR043136">
    <property type="entry name" value="B30.2/SPRY_sf"/>
</dbReference>
<name>A0AAU9LB12_9STRA</name>
<feature type="repeat" description="RCC1" evidence="5">
    <location>
        <begin position="383"/>
        <end position="437"/>
    </location>
</feature>
<feature type="region of interest" description="Disordered" evidence="6">
    <location>
        <begin position="6018"/>
        <end position="6052"/>
    </location>
</feature>
<dbReference type="Pfam" id="PF25390">
    <property type="entry name" value="WD40_RLD"/>
    <property type="match status" value="2"/>
</dbReference>
<dbReference type="Gene3D" id="2.60.200.20">
    <property type="match status" value="1"/>
</dbReference>
<dbReference type="Gene3D" id="2.130.10.30">
    <property type="entry name" value="Regulator of chromosome condensation 1/beta-lactamase-inhibitor protein II"/>
    <property type="match status" value="4"/>
</dbReference>
<dbReference type="PROSITE" id="PS50188">
    <property type="entry name" value="B302_SPRY"/>
    <property type="match status" value="4"/>
</dbReference>
<dbReference type="InterPro" id="IPR041969">
    <property type="entry name" value="VP13D_UBA"/>
</dbReference>
<dbReference type="PANTHER" id="PTHR45982">
    <property type="entry name" value="REGULATOR OF CHROMOSOME CONDENSATION"/>
    <property type="match status" value="1"/>
</dbReference>
<feature type="repeat" description="RCC1" evidence="5">
    <location>
        <begin position="3210"/>
        <end position="3263"/>
    </location>
</feature>
<dbReference type="PROSITE" id="PS50030">
    <property type="entry name" value="UBA"/>
    <property type="match status" value="1"/>
</dbReference>
<feature type="region of interest" description="Disordered" evidence="6">
    <location>
        <begin position="4495"/>
        <end position="4527"/>
    </location>
</feature>
<sequence length="6790" mass="746382">MGQPITLPVGVKQSPGERTLLRPVQASYVPLYDVSKVGDSSGIVVTPSSVEDSKDAMDKIIEFSASLCNLPKETQVVKQLQTCSPEQQMKEIMSSVDSVDELFQHISQLAGLPIQVGHDSIRDDIVGKAIPGAFNARVACYVKNLQILYHLTKKEKYRYEQRLLAARARSMTMCKVSPPPLPLPTQNCMTIGWDMVVMLLKATRKSNPTQYENALQMVKENLKPIKPTAYSDSMYLAPSASSAFNLLSKCLGDLAHLVTNRASEGEMRAEALTIETLAEVGLARGSLATMLSVVLWLIKQPPKSSINLETTIAKLAELKEQPMYGKCDASGELYSCGQNSYGELGTGDDTERHQLTSVALCGWDDICQVASGNETMAVLTNDGSVLTCGLNKNGQCGHGHFDKRVMMLRPVQTLRSQQVKFIAASNGCEHIIALTDLGLAYSWGCNNRGQLGHGNLATKIHLPKLIESLKDTKLGYASVSYHHSAVVTDSGKLYTFGMNDCGQLGLEHTQLQSIPQLVKSLKGIEVSMAACGLYHTLVCTATGDLFACGKNDYGQLGLAHNRQVNVFSPVALTNETVCFVACGYYHSVVVTTDGQTFSVGRNDYGQLGIGSKVHQNVPNVVAFSAGTRMVRATCGCYHTVLLSDQGQVFVFGRNNKGQLGNRGSADALLPVPLKVRPEKNPRRCVDIAAGFYTTSLIVERNRENDDGDLFMLDQSGVVVICGRVDIDRSGEIEGLSNFGSISTVGVSLFEGTWFYEVEVVTSGLIQVGWIDGYFQGNSDKGKGVGDHAHSWSYDGHRQRRWNSESSSYGEKWRVGDIIGCLLDLTTQTMTYFRNGVNLGVAYSELKYSADDRRSGMMPGISLERGEIIRINLGHQAFAYPPATGYDLKSISRAIAVPSTSVVIHSPGDQLDGLSPHPLPAEGSASALVGNRLFVVGGMLSEGSSFSQRTEVTNQVWVYDVDAKIWERWADFPIGICNHQVVAIDDYHILVLGGESTCATSRHMDLYKCSTLRDVDGSLPAWNLIQASIGAATSMPQARAFHTVSKIHVRLDTIVFMYGGKSVENEILGDSWYLSLDSYAWSRLPGSISLDPGPRAGCSSAAIGECVYIFGGKDRAGRFRSDLWKYSTFDRVWHLCYDDNIGGGSKDAESCLRGSSNKSQLMLPEGRICYSMCADLGNIWIFGGINQTNTYLCDIWYFSTTSQKWNDLETTFQEEINGYCSAALHLRTGAVTALPSIPNSELPAPQSGNLFLFGGCINLQGKVSCCSKVRKMSFPSSTGMYRLHVTKNVSMIGDAVHVVSALRTKAGNRSTQHCAAEALDTAICLLSHLDRLAGNSVPEEDADSVQLSRCLHRSLCIDPNEATFSALYALLDKLMSRFIDLTTFVEDESNTTSSAVHVMYPLLVTIRLLKINFYEFSRSCLDGSAIGLTSASSQCEGHFDLICKLLFMIVNHEPKLPMSGEVVWLYDAVKNESAAAICHGFSALFPSLLDRIQVMNRLMVKKQNLEAKSTPAQELLVPMLVPYFTSAKMLFQLIGDPDVLAKANSSSDTVITEIVIACMDTLLNGLWEKTKNVIDLSPEDFTKLVDDLDDIERNYEFKCFNVLLRATIFWCSRSTNRGWVIIESACMKLVAFISQYLDQCHAMPFEKSQHLLVAIQHSFSGKLLPFVLLSMFSLPSVHDALPALLDPFWSQLEALSTKLHTTFAILSKRSVSYSCNPRVETLSTLKVETDFVDTALASISIELSAYLQQTSGSSVTYNQILKRLWDKIIKSKGYAHWKVKNLVDAEIRRIAIPVDLAKLFGTETLLVKVQKAGTESGLLDYEPGKISFAPSRTILSQHIYPRLSTPGKAETDMGPSSAPQSLAMTHSSVVWCPGETIAKSHEWLKDLQNIIAWVGSHYATNLVIGGSLNTGVAVSERWLQSTLFRGGLEEAWPEAALKDNEVGRNEALLLQVIDNVGNGKKLLDKVRNALDPESGRGNENLQFRAVRLKRKDSVEAILEKSDGIEAVNRAVRATFAALLKHTHVSYTNEPISSKGALAESVINAWKAALQLRRWIVREQQKLAAAFSEAGAPSGFSPNMTAKDRQQVLYNAVCEPIIRRAFLLLQLAPAPIQDAQSASSPIKLLPGISMAKNYDFSNASQDKPSETTFEEHKQKRFARQFEKLMETKSVEVMEEEDEQIHADIFSFLQHSEKPMLLSSPDNKASTRHFDDQMRDILMLHQNRAKYRLRGLTTFVRLLQNIDNLPMSRFHVIPMLSSAFKRVCITGDKRVEKIAAEQMSIVKVHYLTDLEFAGPQLLDAIRREFFQLLTLLLKTTASHFQQVQKLIDTRVDDEKNKTRPSPSSIHLAVHDMLLVLETCCLPYRGQDWNHLQSTNLVSLVTDLTSWKGWQSFIQYNVSRYSPMDRRCTDTYTILPAGTGLKCPKILCSRYVTIGSDLRKLSITHKSFDGSDENLQALGKSQNRGGLAVFDRSFYRGRWYWEVSVRLLGDTPVFVGITPGTADVNTYVSGDCSLYGVLLYHERFMGDITTGIRWNNLNILGVLLDCEQEQLEFYNNGNRCHVVSIASSNPVESSLFPSIGLKDADVHWHLVPSIPPKLWCAASNFRLPQAVVSGGLIAVPFDGASISWNVNRKGSHLQVLPNGMTVCAGDCSLSQDQFETIAASQGFENESIFIEIRVIAAGKHGRSALSFGIVSDDFLDFEGPLREKLDVTWTSAEEVLQWGTIGLLFDFTAATISLYSDRSNLEVCHLNIARLNKPLFPAVSVLCNGTVFDVNFHPRPRLKLPSRVFYPATKPLNHHMSSFNDSQLGKSLQLQVHSCDGGELSSSRVMRHCLVDDATVYSSSKGANVNLVLKHEIDTPMCVSSIQVRGPGLSYSSPLRCAIIFITSTPPDVSCFKEYDGMTAEEFAALPFPPSNGCCSRDETVPVAFFVLNDSCAQISKQIAYPITGRYILVKAVCPSAGTNIDIGYIGFSGIFDRDNGPAYNETMVGFYTCEECKKASIRGVFYARSDDSSIKMCAACYDNNRGDLSSAYYVYTSDESHDGHLEASSLLCPRRRSWNDKVAALCNVSQRLKLPSTVSDENTLATARLQTRIPERPSIVVSYGNCELFSCGQNNYGELCLGHCNSTGKLERVPLFSTKAIHDVAGGNEVLAVVMKDGAVYTCGLNKSGQCGNGTFEERVVIATPVHALRGFAISMIAAANGCEHMLAVSSDGAVYSWGYNDCGQLGLGLTVVKSHTPRMIDSLREKYHVTTAAVSYHHSAVVTSAGELLTFGMNDSGQLGLDHAQHQHTPQLVLSLSNQVITKVACGLYHTVAITVGGAVYSFGKNDYGQLGLGHARDTKVPNRVKMSPGESDEKIVAVSCGYYHTVSISEQGKLITWGRNDYGQLGIGSKDHKYSAQYVPLPLSSRVKSVSCGCYHTLILLSNGRVMAFGRNNKGQLGVGSRTLSSADLPLSILPNSLTNDEVVCIAAGFYSSYILTGSTSESHRLGDTIQAKDRPKTSCVVNSDAFIKLMMKEIDSKRINSLATKREPLQIKHAQPNLLLVKLYATGWAMTRALMYRSLQDANNRTTNRSAVSKSPVNPVLSLFLSFLLENLELLQVNSSSNIRATMTSKAIHELNAIVSWKRVCVGLLQYFGIKYTLPAPISGTLEGITLDSIHGYFYKNQILSVLLACASANTCVGSIIASNSVVTALIISEMSSSDLALATISIRLAMVIFPHHSVSALNKIYRSQQSTPFFSGDVLNMLMKLVGIPLLLRPRLCSHELGLECTSTVLCHSAQCRKGVTMTNDAEIAHLQEVVLEKAHVAEAKAAEVVALLRYLTLYPAWKVAVNGALNRAFSQSNKVHVLLDTVCAYYSSVQKIDGMELQTAVFEEFSGENDASSLRKPEPTTALSETDELISNTSNCNTRTDDLEAKTRDKHSLMLWRKARVALDGLATVLASVSIVGGHVEAFREGGYVTIEKDGTEGSSRLGMLTGITRDPRTGDLLAQVVLESSSEAPVVPFVDENARSQTFALAKLEGVERIPATIDMFNDVEDIIVTLLSMISAISSVEEECATYNDLDLPQNSAVQEVLRNRLKMLKQQLRWRSSKALSSLLKQIPNLSSKFLTMDSQLVSSLVTLLSSENLLSSVSKSELLELENANIFQKRWLCVKQRQIFLDTEEVIDSALDHLEAETRDEVIQKLGSENALSWERNDMQSPRLNASHRSFAGAGSVDFASNGLRIAGEQSEQLSEGDVPFGAWGILLPLPPLDENDQGQAAGSSARSAVSYAPFPLTAPIVRVGRAADACDLIVNDRSVSGSHFHLRRLRREAEGQEEEFELQDFSKNGTIVDGVRIHGSTTRVSTGSRISLILSRGGLITYEFQSRVSIVGNRHVPPAITTAQQSRGDLNILIPGQEYPQPYNITSQAVPRSPAELQNCGTHGGSALLGGPIESRSRHTLTQGLRVIASVPENEAQALLSPNPAVDSPRAGGYNTPRSSMLQTPGTPAIRSPAANTFSTLIPDSTLSPASYQQRESFSPNEAAGIASPRTQDRSFGSMLRIALGRDSVNRESSAQRSSRIPNEVMKTNVRRSSSDISLSSFSNVSPSLQEMKLLALRLLARAQEANLSVSPADCEEALWMTSNNMDEALRLIQGKAGFDTCKYPLSVRHLAMVLGRAEPVCAEALRQTDNNYADALRLLLSSASNELERLVLSSKSCERKTPRDDMMRSRVSAPLVSLQGIGDENPSYTLMESSSMCPPATQPVAARAYGSPAKTKKMVNSGSGGLGKLQTKPDLTLWSESNSSFDDGIRKMNAVEIDIEERILCKRLAAIHARKSLNEIVRLFENTLQSDKLLLSELSDPLLLRPLISLLKAPGQASKSKLWCKSEYQIHGQLGVQKSGKIQLILLRMMRNVVSHSTSLTLSENLSSFQNLVSLQRSIDQVTEHPTMGGWTGVTQLVESLVESEQTRESNAGKEVSFEDQRSTLDNLTFETILHIFSRTYVVPAAPLTRESSPLHFRDSDGCFFKGPMVLSCGLEVVVVDTYERLWNIPSPDPLLKHRHKWRKRFATSDNRWMKSTADYAVTLWRPIVPQALECATSGVKWFCLGDVVKCGNGAPDAPMLLVSDRYDQGLLAPPVRFERVDVTGKGLPRNSKSDSDFQYKQLRSVWWPVAPPGYVALGIVAGTKEDPFKAPKVSSVRCFRKGIVKRVEALHCVWRTSSPASTSGRGTELTSTVEVNIGAQDEILGENDSSKQTLQARCTKTLPADSSQMHLLLPSADDVVVNTSLWTVTSDFCNGLLIPVVTLNHAEEASTPFALNISDDDIVMCAPVSVENALAFLEVLLHHQMLSKQSKTDMSSVELRPELPAALFALVQQLLRENRVSSEKAAVSVVRALITVVQRGAHWYDKQSLLYCRSKIITLSQDQDSGFTLHALLQAFVELMLAVEDQQRSSRVQELAACLERDDGNSLSLPYRFHFSKQPFVETVASHSSKITVSRDLSSGEEQKFLLDYQAEDGKSAAAREAIAVERLGVSTGGVYSCRFEHTPALVMTMRDEIKAEIVYFEVTIVEWRTCASVGGLFSLGFALPSFPLERVLVGGSADGLRSYSFTPENGQVLCTGDTEVDSWRWVEPAGGVTSGDVFGCGLRLDTQEMFFCKNGQMLGTAFSSISSPQQLHPTISFDTKCKLLTNLGSLSTTSAKDANFSFSFHSLDCDNLMSAFKWFEPLSQVYGVMKSLIDPCRPDKVDVDTAPTEESSETAQLPDEFLLSADNFLSDISEDVCTRIESAHPYDLNLQESLVSFPLATSICLRLAVQSKTASSHCLQILQGGSTSASGGRADGVMGGSGEAEVQAFTGACGGQEVTIAGNSFVWRFPVQSNFQCRVDRMHKGPYLKLDSRDKRLSLVRDKGWQVAIGVARCDSGVYIWEVRISFVTASSNIFLGIARRDVRMDSYLGKDNRGWGWIGNRALWHNGSKQRGAYGDKFKTGDIVRLTLNLRRGTLSYALNGKDLGVAFGPGGTGPKLEGTFYPGFALYNQRDLIDLIGGHRVEDGGPEPELPRTGSGLASEDDSYYSEEEEDLDLQSFSEDDVRLGDGAIPNFRMDLAITLSQMGFPMESCLYALRHCEDDAEQATDYILANMHTIDALAREETEVVACCARYRQLLQERALSRSENLDEDLLNSTPAPSLSPVEGDVTVVQNVEDVTSVKVSTLSQNQSHQSPRSNEWGIAFTAVPELSITGRRLLANKFGSRLRQLHASQRLFTFERDCALVQLVNEICESRAEKLLSCDPLRMSPQEFIPTEDQIHAFPILRGIPLKALQRRFLLLRNFNCRLQTTLAFIDFSAHDEHSLLARGARKLRGVIFQHVKLAWWLGVLKEQQAPAAARPEIEVDRRRAHDALELSERGDSLASEAGERDSVFAQTFKQLHGLQPALLRGADRAFKCQFMGEFGDDFGGLYRECLAQLSSELQTFTPLLPVLRPCPNALMSAGKNRELFVPNPHLRTKSRRIEMAEFLGKLAGVAVRTKTPLDLNLPPAVWKLLVGQQVTRCDIEAINEGCFQVVDTIANLDVYGVTDAMFEEIVDASFTVLSSARETVELVPGGRHLHVTWDDREEYARAVETYRFTEFAPVCGDMIRGLATILPAPTLGLFSWHELRTLVCGKATVDIDILRRRTIYGDGCQATDQHIAYFWDVLTEFSNEQKSSFLRFVWGRSRLPTHAVDFTQNFKISGLPKSQGRADMYLPIAHTCFFSIDLPAYSCRQVMHDKLVYAITHCQSIDADNTTVAQRAGQGVNWTTAASSTAAATVSNASVNISSITGE</sequence>
<dbReference type="SUPFAM" id="SSF56204">
    <property type="entry name" value="Hect, E3 ligase catalytic domain"/>
    <property type="match status" value="1"/>
</dbReference>
<dbReference type="InterPro" id="IPR009091">
    <property type="entry name" value="RCC1/BLIP-II"/>
</dbReference>
<evidence type="ECO:0008006" key="13">
    <source>
        <dbReference type="Google" id="ProtNLM"/>
    </source>
</evidence>
<dbReference type="EMBL" id="CAKKTJ010000168">
    <property type="protein sequence ID" value="CAH0477266.1"/>
    <property type="molecule type" value="Genomic_DNA"/>
</dbReference>
<feature type="domain" description="B30.2/SPRY" evidence="9">
    <location>
        <begin position="2397"/>
        <end position="2593"/>
    </location>
</feature>
<evidence type="ECO:0000256" key="6">
    <source>
        <dbReference type="SAM" id="MobiDB-lite"/>
    </source>
</evidence>
<dbReference type="InterPro" id="IPR000253">
    <property type="entry name" value="FHA_dom"/>
</dbReference>
<evidence type="ECO:0000256" key="2">
    <source>
        <dbReference type="ARBA" id="ARBA00022737"/>
    </source>
</evidence>
<dbReference type="InterPro" id="IPR008984">
    <property type="entry name" value="SMAD_FHA_dom_sf"/>
</dbReference>
<feature type="repeat" description="RCC1" evidence="5">
    <location>
        <begin position="3155"/>
        <end position="3209"/>
    </location>
</feature>
<dbReference type="Pfam" id="PF00498">
    <property type="entry name" value="FHA"/>
    <property type="match status" value="1"/>
</dbReference>
<dbReference type="Gene3D" id="2.60.120.920">
    <property type="match status" value="5"/>
</dbReference>
<dbReference type="InterPro" id="IPR015915">
    <property type="entry name" value="Kelch-typ_b-propeller"/>
</dbReference>
<evidence type="ECO:0000313" key="12">
    <source>
        <dbReference type="Proteomes" id="UP001160483"/>
    </source>
</evidence>
<feature type="repeat" description="RCC1" evidence="5">
    <location>
        <begin position="594"/>
        <end position="645"/>
    </location>
</feature>
<feature type="domain" description="HECT" evidence="10">
    <location>
        <begin position="6402"/>
        <end position="6756"/>
    </location>
</feature>
<dbReference type="SUPFAM" id="SSF49899">
    <property type="entry name" value="Concanavalin A-like lectins/glucanases"/>
    <property type="match status" value="5"/>
</dbReference>
<dbReference type="SMART" id="SM00612">
    <property type="entry name" value="Kelch"/>
    <property type="match status" value="3"/>
</dbReference>
<dbReference type="Gene3D" id="1.10.8.10">
    <property type="entry name" value="DNA helicase RuvA subunit, C-terminal domain"/>
    <property type="match status" value="1"/>
</dbReference>
<dbReference type="InterPro" id="IPR006652">
    <property type="entry name" value="Kelch_1"/>
</dbReference>
<feature type="repeat" description="RCC1" evidence="5">
    <location>
        <begin position="3264"/>
        <end position="3315"/>
    </location>
</feature>
<dbReference type="InterPro" id="IPR001870">
    <property type="entry name" value="B30.2/SPRY"/>
</dbReference>
<feature type="repeat" description="RCC1" evidence="5">
    <location>
        <begin position="3423"/>
        <end position="3478"/>
    </location>
</feature>
<dbReference type="InterPro" id="IPR035983">
    <property type="entry name" value="Hect_E3_ubiquitin_ligase"/>
</dbReference>
<dbReference type="CDD" id="cd12885">
    <property type="entry name" value="SPRY_RanBP_like"/>
    <property type="match status" value="1"/>
</dbReference>
<feature type="domain" description="B30.2/SPRY" evidence="9">
    <location>
        <begin position="5835"/>
        <end position="6022"/>
    </location>
</feature>
<dbReference type="GO" id="GO:0004842">
    <property type="term" value="F:ubiquitin-protein transferase activity"/>
    <property type="evidence" value="ECO:0007669"/>
    <property type="project" value="InterPro"/>
</dbReference>
<accession>A0AAU9LB12</accession>
<dbReference type="SUPFAM" id="SSF49879">
    <property type="entry name" value="SMAD/FHA domain"/>
    <property type="match status" value="1"/>
</dbReference>
<dbReference type="PROSITE" id="PS50012">
    <property type="entry name" value="RCC1_3"/>
    <property type="match status" value="13"/>
</dbReference>
<evidence type="ECO:0000313" key="11">
    <source>
        <dbReference type="EMBL" id="CAH0477266.1"/>
    </source>
</evidence>
<dbReference type="InterPro" id="IPR015940">
    <property type="entry name" value="UBA"/>
</dbReference>
<feature type="repeat" description="RCC1" evidence="5">
    <location>
        <begin position="646"/>
        <end position="700"/>
    </location>
</feature>
<dbReference type="PANTHER" id="PTHR45982:SF1">
    <property type="entry name" value="REGULATOR OF CHROMOSOME CONDENSATION"/>
    <property type="match status" value="1"/>
</dbReference>
<dbReference type="InterPro" id="IPR058923">
    <property type="entry name" value="RCC1-like_dom"/>
</dbReference>
<dbReference type="Pfam" id="PF00622">
    <property type="entry name" value="SPRY"/>
    <property type="match status" value="4"/>
</dbReference>
<dbReference type="SMART" id="SM00240">
    <property type="entry name" value="FHA"/>
    <property type="match status" value="1"/>
</dbReference>
<keyword evidence="2" id="KW-0677">Repeat</keyword>
<dbReference type="InterPro" id="IPR003877">
    <property type="entry name" value="SPRY_dom"/>
</dbReference>
<dbReference type="Gene3D" id="3.30.2410.10">
    <property type="entry name" value="Hect, E3 ligase catalytic domain"/>
    <property type="match status" value="1"/>
</dbReference>
<feature type="repeat" description="RCC1" evidence="5">
    <location>
        <begin position="491"/>
        <end position="542"/>
    </location>
</feature>
<dbReference type="PRINTS" id="PR00633">
    <property type="entry name" value="RCCNDNSATION"/>
</dbReference>
<evidence type="ECO:0000256" key="3">
    <source>
        <dbReference type="ARBA" id="ARBA00022786"/>
    </source>
</evidence>
<evidence type="ECO:0000259" key="7">
    <source>
        <dbReference type="PROSITE" id="PS50006"/>
    </source>
</evidence>
<dbReference type="InterPro" id="IPR051553">
    <property type="entry name" value="Ran_GTPase-activating"/>
</dbReference>
<feature type="repeat" description="RCC1" evidence="5">
    <location>
        <begin position="331"/>
        <end position="382"/>
    </location>
</feature>
<dbReference type="PROSITE" id="PS50237">
    <property type="entry name" value="HECT"/>
    <property type="match status" value="1"/>
</dbReference>
<evidence type="ECO:0000256" key="4">
    <source>
        <dbReference type="PROSITE-ProRule" id="PRU00104"/>
    </source>
</evidence>
<dbReference type="InterPro" id="IPR000408">
    <property type="entry name" value="Reg_chr_condens"/>
</dbReference>
<dbReference type="Gene3D" id="2.120.10.80">
    <property type="entry name" value="Kelch-type beta propeller"/>
    <property type="match status" value="1"/>
</dbReference>
<dbReference type="Pfam" id="PF06101">
    <property type="entry name" value="Vps62"/>
    <property type="match status" value="1"/>
</dbReference>
<evidence type="ECO:0000256" key="1">
    <source>
        <dbReference type="ARBA" id="ARBA00022658"/>
    </source>
</evidence>
<dbReference type="Pfam" id="PF01344">
    <property type="entry name" value="Kelch_1"/>
    <property type="match status" value="1"/>
</dbReference>
<feature type="domain" description="FHA" evidence="7">
    <location>
        <begin position="4276"/>
        <end position="4332"/>
    </location>
</feature>
<dbReference type="SUPFAM" id="SSF46934">
    <property type="entry name" value="UBA-like"/>
    <property type="match status" value="1"/>
</dbReference>
<gene>
    <name evidence="11" type="ORF">PBS003_LOCUS4015</name>
</gene>
<evidence type="ECO:0000259" key="8">
    <source>
        <dbReference type="PROSITE" id="PS50030"/>
    </source>
</evidence>
<proteinExistence type="predicted"/>
<dbReference type="CDD" id="cd14306">
    <property type="entry name" value="UBA_VP13D"/>
    <property type="match status" value="1"/>
</dbReference>
<comment type="caution">
    <text evidence="11">The sequence shown here is derived from an EMBL/GenBank/DDBJ whole genome shotgun (WGS) entry which is preliminary data.</text>
</comment>
<feature type="compositionally biased region" description="Polar residues" evidence="6">
    <location>
        <begin position="4495"/>
        <end position="4515"/>
    </location>
</feature>
<dbReference type="InterPro" id="IPR013320">
    <property type="entry name" value="ConA-like_dom_sf"/>
</dbReference>
<keyword evidence="1" id="KW-0344">Guanine-nucleotide releasing factor</keyword>
<feature type="repeat" description="RCC1" evidence="5">
    <location>
        <begin position="3316"/>
        <end position="3370"/>
    </location>
</feature>
<feature type="compositionally biased region" description="Acidic residues" evidence="6">
    <location>
        <begin position="6039"/>
        <end position="6052"/>
    </location>
</feature>
<feature type="repeat" description="RCC1" evidence="5">
    <location>
        <begin position="438"/>
        <end position="490"/>
    </location>
</feature>
<keyword evidence="3 4" id="KW-0833">Ubl conjugation pathway</keyword>
<dbReference type="PROSITE" id="PS50006">
    <property type="entry name" value="FHA_DOMAIN"/>
    <property type="match status" value="1"/>
</dbReference>
<feature type="repeat" description="RCC1" evidence="5">
    <location>
        <begin position="3371"/>
        <end position="3422"/>
    </location>
</feature>
<feature type="region of interest" description="Disordered" evidence="6">
    <location>
        <begin position="4744"/>
        <end position="4763"/>
    </location>
</feature>
<dbReference type="SMART" id="SM00449">
    <property type="entry name" value="SPRY"/>
    <property type="match status" value="4"/>
</dbReference>
<evidence type="ECO:0000259" key="10">
    <source>
        <dbReference type="PROSITE" id="PS50237"/>
    </source>
</evidence>
<reference evidence="11" key="1">
    <citation type="submission" date="2021-11" db="EMBL/GenBank/DDBJ databases">
        <authorList>
            <person name="Islam A."/>
            <person name="Islam S."/>
            <person name="Flora M.S."/>
            <person name="Rahman M."/>
            <person name="Ziaur R.M."/>
            <person name="Epstein J.H."/>
            <person name="Hassan M."/>
            <person name="Klassen M."/>
            <person name="Woodard K."/>
            <person name="Webb A."/>
            <person name="Webby R.J."/>
            <person name="El Zowalaty M.E."/>
        </authorList>
    </citation>
    <scope>NUCLEOTIDE SEQUENCE</scope>
    <source>
        <strain evidence="11">Pbs3</strain>
    </source>
</reference>
<dbReference type="SUPFAM" id="SSF117281">
    <property type="entry name" value="Kelch motif"/>
    <property type="match status" value="1"/>
</dbReference>
<dbReference type="Pfam" id="PF00632">
    <property type="entry name" value="HECT"/>
    <property type="match status" value="1"/>
</dbReference>
<dbReference type="Proteomes" id="UP001160483">
    <property type="component" value="Unassembled WGS sequence"/>
</dbReference>
<dbReference type="CDD" id="cd11709">
    <property type="entry name" value="SPRY"/>
    <property type="match status" value="2"/>
</dbReference>
<dbReference type="Pfam" id="PF24681">
    <property type="entry name" value="Kelch_KLHDC2_KLHL20_DRC7"/>
    <property type="match status" value="1"/>
</dbReference>
<evidence type="ECO:0000259" key="9">
    <source>
        <dbReference type="PROSITE" id="PS50188"/>
    </source>
</evidence>
<dbReference type="InterPro" id="IPR009060">
    <property type="entry name" value="UBA-like_sf"/>
</dbReference>
<dbReference type="SMART" id="SM00119">
    <property type="entry name" value="HECTc"/>
    <property type="match status" value="1"/>
</dbReference>
<feature type="domain" description="UBA" evidence="8">
    <location>
        <begin position="6079"/>
        <end position="6111"/>
    </location>
</feature>
<dbReference type="PROSITE" id="PS00626">
    <property type="entry name" value="RCC1_2"/>
    <property type="match status" value="4"/>
</dbReference>
<protein>
    <recommendedName>
        <fullName evidence="13">B30.2/SPRY domain-containing protein</fullName>
    </recommendedName>
</protein>
<dbReference type="InterPro" id="IPR009291">
    <property type="entry name" value="Vps62"/>
</dbReference>
<dbReference type="SUPFAM" id="SSF50985">
    <property type="entry name" value="RCC1/BLIP-II"/>
    <property type="match status" value="2"/>
</dbReference>
<feature type="domain" description="B30.2/SPRY" evidence="9">
    <location>
        <begin position="678"/>
        <end position="877"/>
    </location>
</feature>
<feature type="domain" description="B30.2/SPRY" evidence="9">
    <location>
        <begin position="5462"/>
        <end position="5670"/>
    </location>
</feature>
<feature type="repeat" description="RCC1" evidence="5">
    <location>
        <begin position="543"/>
        <end position="593"/>
    </location>
</feature>
<organism evidence="11 12">
    <name type="scientific">Peronospora belbahrii</name>
    <dbReference type="NCBI Taxonomy" id="622444"/>
    <lineage>
        <taxon>Eukaryota</taxon>
        <taxon>Sar</taxon>
        <taxon>Stramenopiles</taxon>
        <taxon>Oomycota</taxon>
        <taxon>Peronosporomycetes</taxon>
        <taxon>Peronosporales</taxon>
        <taxon>Peronosporaceae</taxon>
        <taxon>Peronospora</taxon>
    </lineage>
</organism>